<evidence type="ECO:0000256" key="1">
    <source>
        <dbReference type="SAM" id="MobiDB-lite"/>
    </source>
</evidence>
<accession>A0AAW0NQ06</accession>
<dbReference type="Gene3D" id="1.20.1280.50">
    <property type="match status" value="1"/>
</dbReference>
<dbReference type="Pfam" id="PF12937">
    <property type="entry name" value="F-box-like"/>
    <property type="match status" value="1"/>
</dbReference>
<evidence type="ECO:0000313" key="3">
    <source>
        <dbReference type="EMBL" id="KAK7903944.1"/>
    </source>
</evidence>
<dbReference type="SMART" id="SM00256">
    <property type="entry name" value="FBOX"/>
    <property type="match status" value="1"/>
</dbReference>
<dbReference type="InterPro" id="IPR036047">
    <property type="entry name" value="F-box-like_dom_sf"/>
</dbReference>
<evidence type="ECO:0000259" key="2">
    <source>
        <dbReference type="PROSITE" id="PS50181"/>
    </source>
</evidence>
<dbReference type="SUPFAM" id="SSF81383">
    <property type="entry name" value="F-box domain"/>
    <property type="match status" value="1"/>
</dbReference>
<sequence length="222" mass="25794">MRELTPYHIHGIQSWRRRQTVALCSASTPEPAGASAAETRKGSAPMEELPPEVVVHILSFLPTADKHSVRCCCRSLLLLADHPALWRGTTVFLTDLRRYTYGFWDTLSRRRITRVAVRHLRRKEWRRLITFLPSLTAIVFVDGGRLYREKYLVNLSRFSRTDEPRSPERHVGRANAELQSGRPAAREKAREGGEGERERERGEREGERDKDREREREREHTA</sequence>
<dbReference type="PROSITE" id="PS50181">
    <property type="entry name" value="FBOX"/>
    <property type="match status" value="1"/>
</dbReference>
<feature type="compositionally biased region" description="Basic and acidic residues" evidence="1">
    <location>
        <begin position="161"/>
        <end position="171"/>
    </location>
</feature>
<organism evidence="3 4">
    <name type="scientific">Mugilogobius chulae</name>
    <name type="common">yellowstripe goby</name>
    <dbReference type="NCBI Taxonomy" id="88201"/>
    <lineage>
        <taxon>Eukaryota</taxon>
        <taxon>Metazoa</taxon>
        <taxon>Chordata</taxon>
        <taxon>Craniata</taxon>
        <taxon>Vertebrata</taxon>
        <taxon>Euteleostomi</taxon>
        <taxon>Actinopterygii</taxon>
        <taxon>Neopterygii</taxon>
        <taxon>Teleostei</taxon>
        <taxon>Neoteleostei</taxon>
        <taxon>Acanthomorphata</taxon>
        <taxon>Gobiaria</taxon>
        <taxon>Gobiiformes</taxon>
        <taxon>Gobioidei</taxon>
        <taxon>Gobiidae</taxon>
        <taxon>Gobionellinae</taxon>
        <taxon>Mugilogobius</taxon>
    </lineage>
</organism>
<name>A0AAW0NQ06_9GOBI</name>
<reference evidence="4" key="1">
    <citation type="submission" date="2024-04" db="EMBL/GenBank/DDBJ databases">
        <title>Salinicola lusitanus LLJ914,a marine bacterium isolated from the Okinawa Trough.</title>
        <authorList>
            <person name="Li J."/>
        </authorList>
    </citation>
    <scope>NUCLEOTIDE SEQUENCE [LARGE SCALE GENOMIC DNA]</scope>
</reference>
<protein>
    <recommendedName>
        <fullName evidence="2">F-box domain-containing protein</fullName>
    </recommendedName>
</protein>
<comment type="caution">
    <text evidence="3">The sequence shown here is derived from an EMBL/GenBank/DDBJ whole genome shotgun (WGS) entry which is preliminary data.</text>
</comment>
<evidence type="ECO:0000313" key="4">
    <source>
        <dbReference type="Proteomes" id="UP001460270"/>
    </source>
</evidence>
<gene>
    <name evidence="3" type="ORF">WMY93_016551</name>
</gene>
<dbReference type="Proteomes" id="UP001460270">
    <property type="component" value="Unassembled WGS sequence"/>
</dbReference>
<feature type="region of interest" description="Disordered" evidence="1">
    <location>
        <begin position="161"/>
        <end position="222"/>
    </location>
</feature>
<proteinExistence type="predicted"/>
<keyword evidence="4" id="KW-1185">Reference proteome</keyword>
<feature type="compositionally biased region" description="Basic and acidic residues" evidence="1">
    <location>
        <begin position="184"/>
        <end position="222"/>
    </location>
</feature>
<dbReference type="AlphaFoldDB" id="A0AAW0NQ06"/>
<dbReference type="InterPro" id="IPR001810">
    <property type="entry name" value="F-box_dom"/>
</dbReference>
<dbReference type="EMBL" id="JBBPFD010000012">
    <property type="protein sequence ID" value="KAK7903944.1"/>
    <property type="molecule type" value="Genomic_DNA"/>
</dbReference>
<feature type="domain" description="F-box" evidence="2">
    <location>
        <begin position="43"/>
        <end position="89"/>
    </location>
</feature>